<reference evidence="2" key="1">
    <citation type="journal article" date="2020" name="Stud. Mycol.">
        <title>101 Dothideomycetes genomes: a test case for predicting lifestyles and emergence of pathogens.</title>
        <authorList>
            <person name="Haridas S."/>
            <person name="Albert R."/>
            <person name="Binder M."/>
            <person name="Bloem J."/>
            <person name="Labutti K."/>
            <person name="Salamov A."/>
            <person name="Andreopoulos B."/>
            <person name="Baker S."/>
            <person name="Barry K."/>
            <person name="Bills G."/>
            <person name="Bluhm B."/>
            <person name="Cannon C."/>
            <person name="Castanera R."/>
            <person name="Culley D."/>
            <person name="Daum C."/>
            <person name="Ezra D."/>
            <person name="Gonzalez J."/>
            <person name="Henrissat B."/>
            <person name="Kuo A."/>
            <person name="Liang C."/>
            <person name="Lipzen A."/>
            <person name="Lutzoni F."/>
            <person name="Magnuson J."/>
            <person name="Mondo S."/>
            <person name="Nolan M."/>
            <person name="Ohm R."/>
            <person name="Pangilinan J."/>
            <person name="Park H.-J."/>
            <person name="Ramirez L."/>
            <person name="Alfaro M."/>
            <person name="Sun H."/>
            <person name="Tritt A."/>
            <person name="Yoshinaga Y."/>
            <person name="Zwiers L.-H."/>
            <person name="Turgeon B."/>
            <person name="Goodwin S."/>
            <person name="Spatafora J."/>
            <person name="Crous P."/>
            <person name="Grigoriev I."/>
        </authorList>
    </citation>
    <scope>NUCLEOTIDE SEQUENCE</scope>
    <source>
        <strain evidence="2">CBS 175.79</strain>
    </source>
</reference>
<dbReference type="OrthoDB" id="5135333at2759"/>
<dbReference type="Proteomes" id="UP000799778">
    <property type="component" value="Unassembled WGS sequence"/>
</dbReference>
<dbReference type="EMBL" id="ML978066">
    <property type="protein sequence ID" value="KAF2022166.1"/>
    <property type="molecule type" value="Genomic_DNA"/>
</dbReference>
<dbReference type="RefSeq" id="XP_033390505.1">
    <property type="nucleotide sequence ID" value="XM_033533548.1"/>
</dbReference>
<organism evidence="2 3">
    <name type="scientific">Aaosphaeria arxii CBS 175.79</name>
    <dbReference type="NCBI Taxonomy" id="1450172"/>
    <lineage>
        <taxon>Eukaryota</taxon>
        <taxon>Fungi</taxon>
        <taxon>Dikarya</taxon>
        <taxon>Ascomycota</taxon>
        <taxon>Pezizomycotina</taxon>
        <taxon>Dothideomycetes</taxon>
        <taxon>Pleosporomycetidae</taxon>
        <taxon>Pleosporales</taxon>
        <taxon>Pleosporales incertae sedis</taxon>
        <taxon>Aaosphaeria</taxon>
    </lineage>
</organism>
<sequence length="848" mass="95881">MPPCTDLCHALSTLQLPESRLPSHSNLVTQLSLTQSDLDIGRPLGHWTSITQRTHCPFCRLVTAAVRAHALAKGIAAIPPSQPIHVILFPGEQSLRLSYPSRFGIRLAFITEDEARLSEPDTARFVRGTGIRGEVVRGWLRACDEGHAGCRDGVEGVEGVEEGWARSRKGMRASFNERLTSNFRLIDLERGCVCEAMLHERYVALSYVWGSVEMLKLRRGNYDALTSEGGIDALGGELPVTIRDAMELVRGIGERYLWVDALCLIQDDEQDVTIGVTMMNSIYQSSYFTIVAGTGFDANAGLPGVGKTMRDEQRVNTVERLSENIQMAVLSSIDLHLSNSFYNKRGWTFQELVLAKRTLIFINNEVHFRCHSANWSESSWSDKWLHWLDDDDSNITRIPEPHSGVMPSFWAYQKLCEDYTRRTLRNDGDAVSALAGVIRPLAGGMRTDVLEGLPARFLDHFLLFVSTKAGSRRRSLFASYSWAGWEGGISWPRENFIWFEDGGEKRIYDTKNVVRYMKHNRTVQFKALKPTKEYKTPTPTLPELPSKLSDFLKEYPQTFIGEEFQYDTLRITPWHAGETIRHYEHQWDSILDKSNSKELGEATELSFYGTTLMTANGEAEFERMIPKIRDRQDIKIIRNWMASRRFRSEKHAQSIRSFVKSGPYRFRDSALSQEPTVAGLQPGKVDKRTAYATRWNEEYPDDARPVPNFPPYTILAFYTVSINLILGNNNTTSSSHYPQNSLEQTPGIALLSSESIVGSLHPDNIALLPPPGSKIECLVISRCNTPTLGSALLYLPEHDTQRPWTLFWVLYVVWKDGIAERRGVGQILKSAFETRVEPLPAVKHVLLG</sequence>
<feature type="domain" description="Heterokaryon incompatibility" evidence="1">
    <location>
        <begin position="202"/>
        <end position="351"/>
    </location>
</feature>
<dbReference type="InterPro" id="IPR010730">
    <property type="entry name" value="HET"/>
</dbReference>
<evidence type="ECO:0000313" key="3">
    <source>
        <dbReference type="Proteomes" id="UP000799778"/>
    </source>
</evidence>
<name>A0A6A5YAB4_9PLEO</name>
<keyword evidence="3" id="KW-1185">Reference proteome</keyword>
<gene>
    <name evidence="2" type="ORF">BU24DRAFT_488439</name>
</gene>
<protein>
    <submittedName>
        <fullName evidence="2">HET-domain-containing protein</fullName>
    </submittedName>
</protein>
<accession>A0A6A5YAB4</accession>
<proteinExistence type="predicted"/>
<dbReference type="AlphaFoldDB" id="A0A6A5YAB4"/>
<dbReference type="PANTHER" id="PTHR33112">
    <property type="entry name" value="DOMAIN PROTEIN, PUTATIVE-RELATED"/>
    <property type="match status" value="1"/>
</dbReference>
<dbReference type="PANTHER" id="PTHR33112:SF12">
    <property type="entry name" value="HETEROKARYON INCOMPATIBILITY DOMAIN-CONTAINING PROTEIN"/>
    <property type="match status" value="1"/>
</dbReference>
<dbReference type="Pfam" id="PF06985">
    <property type="entry name" value="HET"/>
    <property type="match status" value="1"/>
</dbReference>
<dbReference type="GeneID" id="54290945"/>
<evidence type="ECO:0000259" key="1">
    <source>
        <dbReference type="Pfam" id="PF06985"/>
    </source>
</evidence>
<evidence type="ECO:0000313" key="2">
    <source>
        <dbReference type="EMBL" id="KAF2022166.1"/>
    </source>
</evidence>